<keyword evidence="1" id="KW-0812">Transmembrane</keyword>
<keyword evidence="4" id="KW-1185">Reference proteome</keyword>
<sequence>MNHHGKNPHSDSFGIDELPEFRSTFPVQTHFVFFSCSDLGPNSGLRIGPLPTGRHRAPESVRSRFDLYAADVYQLARFLFAWFNENVPEIPGLLKLLQDMSYFDPRRRISMPAALSRLRSIRAGIQHREMLYTPRELDGSAPSMIPMRHWSWLLDAVRLDQFSFAREYLLKFHLELYRDRVIRLKRMFYVLIFLVLGTLVLLFIQDSSQHGRSSKAHYDFIRRCPQPTCTF</sequence>
<keyword evidence="1" id="KW-0472">Membrane</keyword>
<dbReference type="OrthoDB" id="3224178at2759"/>
<reference evidence="4" key="2">
    <citation type="submission" date="2015-01" db="EMBL/GenBank/DDBJ databases">
        <title>Evolutionary Origins and Diversification of the Mycorrhizal Mutualists.</title>
        <authorList>
            <consortium name="DOE Joint Genome Institute"/>
            <consortium name="Mycorrhizal Genomics Consortium"/>
            <person name="Kohler A."/>
            <person name="Kuo A."/>
            <person name="Nagy L.G."/>
            <person name="Floudas D."/>
            <person name="Copeland A."/>
            <person name="Barry K.W."/>
            <person name="Cichocki N."/>
            <person name="Veneault-Fourrey C."/>
            <person name="LaButti K."/>
            <person name="Lindquist E.A."/>
            <person name="Lipzen A."/>
            <person name="Lundell T."/>
            <person name="Morin E."/>
            <person name="Murat C."/>
            <person name="Riley R."/>
            <person name="Ohm R."/>
            <person name="Sun H."/>
            <person name="Tunlid A."/>
            <person name="Henrissat B."/>
            <person name="Grigoriev I.V."/>
            <person name="Hibbett D.S."/>
            <person name="Martin F."/>
        </authorList>
    </citation>
    <scope>NUCLEOTIDE SEQUENCE [LARGE SCALE GENOMIC DNA]</scope>
    <source>
        <strain evidence="4">F 1598</strain>
    </source>
</reference>
<dbReference type="AlphaFoldDB" id="A0A0C3FH21"/>
<dbReference type="Proteomes" id="UP000054166">
    <property type="component" value="Unassembled WGS sequence"/>
</dbReference>
<reference evidence="3" key="3">
    <citation type="submission" date="2015-02" db="EMBL/GenBank/DDBJ databases">
        <title>Evolutionary Origins and Diversification of the Mycorrhizal Mutualists.</title>
        <authorList>
            <consortium name="DOE Joint Genome Institute"/>
            <consortium name="Mycorrhizal Genomics Consortium"/>
            <person name="Kohler A."/>
            <person name="Kuo A."/>
            <person name="Nagy L.G."/>
            <person name="Floudas D."/>
            <person name="Copeland A."/>
            <person name="Barry K.W."/>
            <person name="Cichocki N."/>
            <person name="Veneault-Fourrey C."/>
            <person name="LaButti K."/>
            <person name="Lindquist E.A."/>
            <person name="Lipzen A."/>
            <person name="Lundell T."/>
            <person name="Morin E."/>
            <person name="Murat C."/>
            <person name="Riley R."/>
            <person name="Ohm R."/>
            <person name="Sun H."/>
            <person name="Tunlid A."/>
            <person name="Henrissat B."/>
            <person name="Grigoriev I.V."/>
            <person name="Hibbett D.S."/>
            <person name="Martin F."/>
        </authorList>
    </citation>
    <scope>NUCLEOTIDE SEQUENCE</scope>
    <source>
        <strain evidence="3 4">F 1598</strain>
    </source>
</reference>
<reference evidence="3 4" key="1">
    <citation type="submission" date="2014-04" db="EMBL/GenBank/DDBJ databases">
        <authorList>
            <consortium name="DOE Joint Genome Institute"/>
            <person name="Kuo A."/>
            <person name="Tarkka M."/>
            <person name="Buscot F."/>
            <person name="Kohler A."/>
            <person name="Nagy L.G."/>
            <person name="Floudas D."/>
            <person name="Copeland A."/>
            <person name="Barry K.W."/>
            <person name="Cichocki N."/>
            <person name="Veneault-Fourrey C."/>
            <person name="LaButti K."/>
            <person name="Lindquist E.A."/>
            <person name="Lipzen A."/>
            <person name="Lundell T."/>
            <person name="Morin E."/>
            <person name="Murat C."/>
            <person name="Sun H."/>
            <person name="Tunlid A."/>
            <person name="Henrissat B."/>
            <person name="Grigoriev I.V."/>
            <person name="Hibbett D.S."/>
            <person name="Martin F."/>
            <person name="Nordberg H.P."/>
            <person name="Cantor M.N."/>
            <person name="Hua S.X."/>
        </authorList>
    </citation>
    <scope>NUCLEOTIDE SEQUENCE [LARGE SCALE GENOMIC DNA]</scope>
    <source>
        <strain evidence="3 4">F 1598</strain>
    </source>
</reference>
<dbReference type="STRING" id="765440.A0A0C3FH21"/>
<gene>
    <name evidence="3" type="ORF">PILCRDRAFT_567117</name>
    <name evidence="2" type="ORF">PILCRDRAFT_758945</name>
</gene>
<dbReference type="InterPro" id="IPR011009">
    <property type="entry name" value="Kinase-like_dom_sf"/>
</dbReference>
<dbReference type="SUPFAM" id="SSF56112">
    <property type="entry name" value="Protein kinase-like (PK-like)"/>
    <property type="match status" value="1"/>
</dbReference>
<organism evidence="3 4">
    <name type="scientific">Piloderma croceum (strain F 1598)</name>
    <dbReference type="NCBI Taxonomy" id="765440"/>
    <lineage>
        <taxon>Eukaryota</taxon>
        <taxon>Fungi</taxon>
        <taxon>Dikarya</taxon>
        <taxon>Basidiomycota</taxon>
        <taxon>Agaricomycotina</taxon>
        <taxon>Agaricomycetes</taxon>
        <taxon>Agaricomycetidae</taxon>
        <taxon>Atheliales</taxon>
        <taxon>Atheliaceae</taxon>
        <taxon>Piloderma</taxon>
    </lineage>
</organism>
<dbReference type="EMBL" id="KN833403">
    <property type="protein sequence ID" value="KIM71216.1"/>
    <property type="molecule type" value="Genomic_DNA"/>
</dbReference>
<evidence type="ECO:0000313" key="4">
    <source>
        <dbReference type="Proteomes" id="UP000054166"/>
    </source>
</evidence>
<feature type="transmembrane region" description="Helical" evidence="1">
    <location>
        <begin position="187"/>
        <end position="204"/>
    </location>
</feature>
<name>A0A0C3FH21_PILCF</name>
<dbReference type="EMBL" id="KN833011">
    <property type="protein sequence ID" value="KIM79096.1"/>
    <property type="molecule type" value="Genomic_DNA"/>
</dbReference>
<keyword evidence="1" id="KW-1133">Transmembrane helix</keyword>
<protein>
    <recommendedName>
        <fullName evidence="5">Protein kinase domain-containing protein</fullName>
    </recommendedName>
</protein>
<evidence type="ECO:0000313" key="2">
    <source>
        <dbReference type="EMBL" id="KIM71216.1"/>
    </source>
</evidence>
<proteinExistence type="predicted"/>
<dbReference type="HOGENOM" id="CLU_1200238_0_0_1"/>
<accession>A0A0C3FH21</accession>
<evidence type="ECO:0008006" key="5">
    <source>
        <dbReference type="Google" id="ProtNLM"/>
    </source>
</evidence>
<evidence type="ECO:0000313" key="3">
    <source>
        <dbReference type="EMBL" id="KIM79096.1"/>
    </source>
</evidence>
<evidence type="ECO:0000256" key="1">
    <source>
        <dbReference type="SAM" id="Phobius"/>
    </source>
</evidence>